<name>A0AAV4LL24_BABCB</name>
<dbReference type="Proteomes" id="UP001497744">
    <property type="component" value="Unassembled WGS sequence"/>
</dbReference>
<protein>
    <submittedName>
        <fullName evidence="1">Ornithine/lysine/arginine decarboxylase</fullName>
    </submittedName>
</protein>
<keyword evidence="2" id="KW-1185">Reference proteome</keyword>
<proteinExistence type="predicted"/>
<evidence type="ECO:0000313" key="2">
    <source>
        <dbReference type="Proteomes" id="UP001497744"/>
    </source>
</evidence>
<gene>
    <name evidence="1" type="ORF">BcabD6B2_01470</name>
</gene>
<comment type="caution">
    <text evidence="1">The sequence shown here is derived from an EMBL/GenBank/DDBJ whole genome shotgun (WGS) entry which is preliminary data.</text>
</comment>
<dbReference type="RefSeq" id="XP_067712783.1">
    <property type="nucleotide sequence ID" value="XM_067856682.1"/>
</dbReference>
<dbReference type="GeneID" id="94192195"/>
<evidence type="ECO:0000313" key="1">
    <source>
        <dbReference type="EMBL" id="GIX60712.1"/>
    </source>
</evidence>
<accession>A0AAV4LL24</accession>
<reference evidence="1 2" key="1">
    <citation type="submission" date="2021-06" db="EMBL/GenBank/DDBJ databases">
        <title>Genome sequence of Babesia caballi.</title>
        <authorList>
            <person name="Yamagishi J."/>
            <person name="Kidaka T."/>
            <person name="Ochi A."/>
        </authorList>
    </citation>
    <scope>NUCLEOTIDE SEQUENCE [LARGE SCALE GENOMIC DNA]</scope>
    <source>
        <strain evidence="1">USDA-D6B2</strain>
    </source>
</reference>
<dbReference type="EMBL" id="BPLF01000001">
    <property type="protein sequence ID" value="GIX60712.1"/>
    <property type="molecule type" value="Genomic_DNA"/>
</dbReference>
<organism evidence="1 2">
    <name type="scientific">Babesia caballi</name>
    <dbReference type="NCBI Taxonomy" id="5871"/>
    <lineage>
        <taxon>Eukaryota</taxon>
        <taxon>Sar</taxon>
        <taxon>Alveolata</taxon>
        <taxon>Apicomplexa</taxon>
        <taxon>Aconoidasida</taxon>
        <taxon>Piroplasmida</taxon>
        <taxon>Babesiidae</taxon>
        <taxon>Babesia</taxon>
    </lineage>
</organism>
<sequence length="198" mass="22383">MPTGGSDIKIPTTLKDALDFLAKLYQLAAGDTIGKALEVKVQVTINFLKPVKVHLHLPLTEDICTNLNEVLQVANAVRNVIVKKGKHGRYHELDVKEAAKQCTGIFLKSLHEIYNTLFYLNIQRLAVRNEFVDDENAWLLVDDSDAEIRRCSDLLVNTMLQYVNTDILDALTQPVYMKHQNDELFGLIFDDLCELDIG</sequence>
<dbReference type="AlphaFoldDB" id="A0AAV4LL24"/>